<dbReference type="InterPro" id="IPR038720">
    <property type="entry name" value="YprB_RNase_H-like_dom"/>
</dbReference>
<feature type="region of interest" description="Disordered" evidence="1">
    <location>
        <begin position="50"/>
        <end position="72"/>
    </location>
</feature>
<protein>
    <recommendedName>
        <fullName evidence="2">YprB ribonuclease H-like domain-containing protein</fullName>
    </recommendedName>
</protein>
<dbReference type="Gene3D" id="3.30.420.10">
    <property type="entry name" value="Ribonuclease H-like superfamily/Ribonuclease H"/>
    <property type="match status" value="1"/>
</dbReference>
<dbReference type="AlphaFoldDB" id="A0A3E2BJD0"/>
<evidence type="ECO:0000313" key="4">
    <source>
        <dbReference type="Proteomes" id="UP000257323"/>
    </source>
</evidence>
<name>A0A3E2BJD0_9BACT</name>
<reference evidence="3 4" key="1">
    <citation type="submission" date="2018-08" db="EMBL/GenBank/DDBJ databases">
        <title>Genome analysis of the thermophilic bacterium of the candidate phylum Aminicenantes from deep subsurface aquifer revealed its physiology and ecological role.</title>
        <authorList>
            <person name="Kadnikov V.V."/>
            <person name="Mardanov A.V."/>
            <person name="Beletsky A.V."/>
            <person name="Karnachuk O.V."/>
            <person name="Ravin N.V."/>
        </authorList>
    </citation>
    <scope>NUCLEOTIDE SEQUENCE [LARGE SCALE GENOMIC DNA]</scope>
    <source>
        <strain evidence="3">BY38</strain>
    </source>
</reference>
<dbReference type="SMART" id="SM00028">
    <property type="entry name" value="TPR"/>
    <property type="match status" value="2"/>
</dbReference>
<gene>
    <name evidence="3" type="ORF">OP8BY_1457</name>
</gene>
<evidence type="ECO:0000313" key="3">
    <source>
        <dbReference type="EMBL" id="RFT14859.1"/>
    </source>
</evidence>
<evidence type="ECO:0000259" key="2">
    <source>
        <dbReference type="Pfam" id="PF13482"/>
    </source>
</evidence>
<dbReference type="EMBL" id="QUAH01000017">
    <property type="protein sequence ID" value="RFT14859.1"/>
    <property type="molecule type" value="Genomic_DNA"/>
</dbReference>
<sequence length="444" mass="51280">MDIDDLRESLRKKARGQSPDKVKAIWQELNSRQNLTTREKLEKLLEISRKQKKEPEGKTILPGERPGRGGSSQPFLILENSYHLGARYGQIPLSLGLNIPGQVLAVLARDREFESLSLSGAVFIDLETTGLAGGTGTVPFLVGLGFFENDNLKIVQYFLNDLAAEGRMLEDLRQLLEEKKFTSVVSYNGKGFDLPLLETRFTLNRMRLVLTGLPHLDFLYTARHLWKHRYESCRLYELALNHLGVDRAEDIPSEEIPWRYFQYLRTGDFSLVEPIFYHNQEDLMSLYGVVVAGSLLVARTLEQDEVDIEATELLGVGKILERAGQVERSIAYYEKALDKNLPEPVSARVRKNLAQYFKRQKKWEKSIELWQNLLENSEDLECFRELAIYYEHHRKDPEEALKYALDGLALSRGRDLKYERDFEKRVERLNNKVSRLKSTRPDRS</sequence>
<dbReference type="SUPFAM" id="SSF53098">
    <property type="entry name" value="Ribonuclease H-like"/>
    <property type="match status" value="1"/>
</dbReference>
<proteinExistence type="predicted"/>
<dbReference type="Proteomes" id="UP000257323">
    <property type="component" value="Unassembled WGS sequence"/>
</dbReference>
<dbReference type="PANTHER" id="PTHR38462:SF1">
    <property type="entry name" value="YPRB RIBONUCLEASE H-LIKE DOMAIN-CONTAINING PROTEIN"/>
    <property type="match status" value="1"/>
</dbReference>
<dbReference type="Gene3D" id="1.25.40.10">
    <property type="entry name" value="Tetratricopeptide repeat domain"/>
    <property type="match status" value="1"/>
</dbReference>
<evidence type="ECO:0000256" key="1">
    <source>
        <dbReference type="SAM" id="MobiDB-lite"/>
    </source>
</evidence>
<dbReference type="Pfam" id="PF13482">
    <property type="entry name" value="RNase_H_2"/>
    <property type="match status" value="1"/>
</dbReference>
<accession>A0A3E2BJD0</accession>
<dbReference type="InterPro" id="IPR012337">
    <property type="entry name" value="RNaseH-like_sf"/>
</dbReference>
<dbReference type="GO" id="GO:0003676">
    <property type="term" value="F:nucleic acid binding"/>
    <property type="evidence" value="ECO:0007669"/>
    <property type="project" value="InterPro"/>
</dbReference>
<dbReference type="InterPro" id="IPR036397">
    <property type="entry name" value="RNaseH_sf"/>
</dbReference>
<dbReference type="SUPFAM" id="SSF48452">
    <property type="entry name" value="TPR-like"/>
    <property type="match status" value="1"/>
</dbReference>
<dbReference type="PANTHER" id="PTHR38462">
    <property type="entry name" value="EXONUCLEASE-LIKE PROTEIN"/>
    <property type="match status" value="1"/>
</dbReference>
<dbReference type="InterPro" id="IPR011990">
    <property type="entry name" value="TPR-like_helical_dom_sf"/>
</dbReference>
<comment type="caution">
    <text evidence="3">The sequence shown here is derived from an EMBL/GenBank/DDBJ whole genome shotgun (WGS) entry which is preliminary data.</text>
</comment>
<dbReference type="InterPro" id="IPR019734">
    <property type="entry name" value="TPR_rpt"/>
</dbReference>
<feature type="domain" description="YprB ribonuclease H-like" evidence="2">
    <location>
        <begin position="122"/>
        <end position="289"/>
    </location>
</feature>
<organism evidence="3 4">
    <name type="scientific">Candidatus Saccharicenans subterraneus</name>
    <dbReference type="NCBI Taxonomy" id="2508984"/>
    <lineage>
        <taxon>Bacteria</taxon>
        <taxon>Candidatus Aminicenantota</taxon>
        <taxon>Candidatus Aminicenantia</taxon>
        <taxon>Candidatus Aminicenantales</taxon>
        <taxon>Candidatus Saccharicenantaceae</taxon>
        <taxon>Candidatus Saccharicenans</taxon>
    </lineage>
</organism>